<gene>
    <name evidence="1" type="ORF">DFP72DRAFT_1069417</name>
</gene>
<dbReference type="Proteomes" id="UP000521943">
    <property type="component" value="Unassembled WGS sequence"/>
</dbReference>
<reference evidence="1 2" key="1">
    <citation type="submission" date="2020-07" db="EMBL/GenBank/DDBJ databases">
        <title>Comparative genomics of pyrophilous fungi reveals a link between fire events and developmental genes.</title>
        <authorList>
            <consortium name="DOE Joint Genome Institute"/>
            <person name="Steindorff A.S."/>
            <person name="Carver A."/>
            <person name="Calhoun S."/>
            <person name="Stillman K."/>
            <person name="Liu H."/>
            <person name="Lipzen A."/>
            <person name="Pangilinan J."/>
            <person name="Labutti K."/>
            <person name="Bruns T.D."/>
            <person name="Grigoriev I.V."/>
        </authorList>
    </citation>
    <scope>NUCLEOTIDE SEQUENCE [LARGE SCALE GENOMIC DNA]</scope>
    <source>
        <strain evidence="1 2">CBS 144469</strain>
    </source>
</reference>
<protein>
    <submittedName>
        <fullName evidence="1">Uncharacterized protein</fullName>
    </submittedName>
</protein>
<organism evidence="1 2">
    <name type="scientific">Ephemerocybe angulata</name>
    <dbReference type="NCBI Taxonomy" id="980116"/>
    <lineage>
        <taxon>Eukaryota</taxon>
        <taxon>Fungi</taxon>
        <taxon>Dikarya</taxon>
        <taxon>Basidiomycota</taxon>
        <taxon>Agaricomycotina</taxon>
        <taxon>Agaricomycetes</taxon>
        <taxon>Agaricomycetidae</taxon>
        <taxon>Agaricales</taxon>
        <taxon>Agaricineae</taxon>
        <taxon>Psathyrellaceae</taxon>
        <taxon>Ephemerocybe</taxon>
    </lineage>
</organism>
<proteinExistence type="predicted"/>
<evidence type="ECO:0000313" key="1">
    <source>
        <dbReference type="EMBL" id="KAF6753431.1"/>
    </source>
</evidence>
<sequence>MSDDRDRLARRRTAQTHFRTEALLNAAQRGSREHLKRLGKEWPEDISYSKKALIIVFDHLEDAIRDLAFPADASGYPKGARVGSLL</sequence>
<accession>A0A8H6HV69</accession>
<evidence type="ECO:0000313" key="2">
    <source>
        <dbReference type="Proteomes" id="UP000521943"/>
    </source>
</evidence>
<comment type="caution">
    <text evidence="1">The sequence shown here is derived from an EMBL/GenBank/DDBJ whole genome shotgun (WGS) entry which is preliminary data.</text>
</comment>
<keyword evidence="2" id="KW-1185">Reference proteome</keyword>
<dbReference type="AlphaFoldDB" id="A0A8H6HV69"/>
<dbReference type="EMBL" id="JACGCI010000039">
    <property type="protein sequence ID" value="KAF6753431.1"/>
    <property type="molecule type" value="Genomic_DNA"/>
</dbReference>
<name>A0A8H6HV69_9AGAR</name>